<gene>
    <name evidence="1" type="ORF">SAMN05192553_101751</name>
</gene>
<dbReference type="OrthoDB" id="823219at2"/>
<dbReference type="EMBL" id="FNZH01000001">
    <property type="protein sequence ID" value="SEI89768.1"/>
    <property type="molecule type" value="Genomic_DNA"/>
</dbReference>
<proteinExistence type="predicted"/>
<evidence type="ECO:0000313" key="2">
    <source>
        <dbReference type="Proteomes" id="UP000199403"/>
    </source>
</evidence>
<accession>A0A1H6UBN7</accession>
<dbReference type="Proteomes" id="UP000199403">
    <property type="component" value="Unassembled WGS sequence"/>
</dbReference>
<dbReference type="PROSITE" id="PS51257">
    <property type="entry name" value="PROKAR_LIPOPROTEIN"/>
    <property type="match status" value="1"/>
</dbReference>
<dbReference type="SUPFAM" id="SSF101898">
    <property type="entry name" value="NHL repeat"/>
    <property type="match status" value="1"/>
</dbReference>
<organism evidence="1 2">
    <name type="scientific">Cyclobacterium xiamenense</name>
    <dbReference type="NCBI Taxonomy" id="1297121"/>
    <lineage>
        <taxon>Bacteria</taxon>
        <taxon>Pseudomonadati</taxon>
        <taxon>Bacteroidota</taxon>
        <taxon>Cytophagia</taxon>
        <taxon>Cytophagales</taxon>
        <taxon>Cyclobacteriaceae</taxon>
        <taxon>Cyclobacterium</taxon>
    </lineage>
</organism>
<dbReference type="AlphaFoldDB" id="A0A1H6UBN7"/>
<protein>
    <submittedName>
        <fullName evidence="1">6-bladed beta-propeller protein</fullName>
    </submittedName>
</protein>
<dbReference type="InterPro" id="IPR011042">
    <property type="entry name" value="6-blade_b-propeller_TolB-like"/>
</dbReference>
<name>A0A1H6UBN7_9BACT</name>
<sequence>MMHQRQFLYFFCWLIGGVSCQNQTNRADLSPVQTYSFEDALPLDIKDFVENQRYVLLSIEEEALFTRVDKLVATNDQFYLFDHINSSGVLVFDAHGTFLRKIGDFGEGPYQLNGIEDFQVRPNGEVLILDALENRIIVYSPEGNWVETISIPVNAGGFVETATGWLFAINNDNQNDAIANYPKVGSFDTSFTLDSLYFGYSAIGGNTNVYYHAGLLSETSGYIVYNRPPDDTIRLFSETRKLEKQILIDFGDSKLPEHVVNDITLADELKEKGLNHQYLQLPVKVANNLILGVIVSTKNDFWTFAIHLKTDKLHVDKIDFSDVHFPSLILPTAITPSGEVVTLIEPISFGSDTQPENYPEEVISHFENEGSVLLLHKLKSN</sequence>
<reference evidence="2" key="1">
    <citation type="submission" date="2016-10" db="EMBL/GenBank/DDBJ databases">
        <authorList>
            <person name="Varghese N."/>
            <person name="Submissions S."/>
        </authorList>
    </citation>
    <scope>NUCLEOTIDE SEQUENCE [LARGE SCALE GENOMIC DNA]</scope>
    <source>
        <strain evidence="2">IBRC-M 10761</strain>
    </source>
</reference>
<keyword evidence="2" id="KW-1185">Reference proteome</keyword>
<dbReference type="STRING" id="1416801.SAMN05192553_101751"/>
<evidence type="ECO:0000313" key="1">
    <source>
        <dbReference type="EMBL" id="SEI89768.1"/>
    </source>
</evidence>
<dbReference type="Pfam" id="PF17170">
    <property type="entry name" value="DUF5128"/>
    <property type="match status" value="1"/>
</dbReference>
<dbReference type="Gene3D" id="2.120.10.30">
    <property type="entry name" value="TolB, C-terminal domain"/>
    <property type="match status" value="1"/>
</dbReference>
<dbReference type="RefSeq" id="WP_092169584.1">
    <property type="nucleotide sequence ID" value="NZ_FNZH01000001.1"/>
</dbReference>